<gene>
    <name evidence="5" type="ORF">ASILVAE211_22780</name>
</gene>
<sequence>MAATQTLPRTARAQDVAEAAGVSTATVSRAFNTPAKVAPAVRDRVFAAAAILGWLPHAAGSALARRRTSIAGVVIPTLGQEVFATQVEAMQAAFAEHDITLLIGCSNYDPDQAAQQVRTMLARGVDALAVLGQIPQAGLFEVVQARRVPFVITYGSAPGSTHPCVGFDNATAFSEITRYLLALGHQIFGMILPPTLHNERIVARLAGVRSALADEGLGLRPQHIFEGEYGILAGRKALRQILGANGPRPTAIICGNDLLAIGALFEARTMGLVVPRDLSITGFDDISMAGEIDPALTTMKVNNVEIGRLAVEYLVSQLCGEAAPSEVLILPALVERSTTAPPPK</sequence>
<name>A0A963YXL9_9PROT</name>
<dbReference type="PANTHER" id="PTHR30146:SF138">
    <property type="entry name" value="TRANSCRIPTIONAL REGULATORY PROTEIN"/>
    <property type="match status" value="1"/>
</dbReference>
<dbReference type="Gene3D" id="1.10.260.40">
    <property type="entry name" value="lambda repressor-like DNA-binding domains"/>
    <property type="match status" value="1"/>
</dbReference>
<dbReference type="GO" id="GO:0003700">
    <property type="term" value="F:DNA-binding transcription factor activity"/>
    <property type="evidence" value="ECO:0007669"/>
    <property type="project" value="TreeGrafter"/>
</dbReference>
<reference evidence="5" key="2">
    <citation type="submission" date="2021-01" db="EMBL/GenBank/DDBJ databases">
        <authorList>
            <person name="Mieszkin S."/>
            <person name="Pouder E."/>
            <person name="Alain K."/>
        </authorList>
    </citation>
    <scope>NUCLEOTIDE SEQUENCE</scope>
    <source>
        <strain evidence="5">HW T2.11</strain>
    </source>
</reference>
<proteinExistence type="predicted"/>
<dbReference type="InterPro" id="IPR000843">
    <property type="entry name" value="HTH_LacI"/>
</dbReference>
<dbReference type="InterPro" id="IPR028082">
    <property type="entry name" value="Peripla_BP_I"/>
</dbReference>
<dbReference type="GO" id="GO:0000976">
    <property type="term" value="F:transcription cis-regulatory region binding"/>
    <property type="evidence" value="ECO:0007669"/>
    <property type="project" value="TreeGrafter"/>
</dbReference>
<evidence type="ECO:0000256" key="2">
    <source>
        <dbReference type="ARBA" id="ARBA00023125"/>
    </source>
</evidence>
<protein>
    <submittedName>
        <fullName evidence="5">Substrate-binding domain-containing protein</fullName>
    </submittedName>
</protein>
<accession>A0A963YXL9</accession>
<dbReference type="AlphaFoldDB" id="A0A963YXL9"/>
<comment type="caution">
    <text evidence="5">The sequence shown here is derived from an EMBL/GenBank/DDBJ whole genome shotgun (WGS) entry which is preliminary data.</text>
</comment>
<dbReference type="SMART" id="SM00354">
    <property type="entry name" value="HTH_LACI"/>
    <property type="match status" value="1"/>
</dbReference>
<evidence type="ECO:0000256" key="3">
    <source>
        <dbReference type="ARBA" id="ARBA00023163"/>
    </source>
</evidence>
<evidence type="ECO:0000313" key="6">
    <source>
        <dbReference type="Proteomes" id="UP000708298"/>
    </source>
</evidence>
<keyword evidence="1" id="KW-0805">Transcription regulation</keyword>
<evidence type="ECO:0000313" key="5">
    <source>
        <dbReference type="EMBL" id="MCB8878033.1"/>
    </source>
</evidence>
<keyword evidence="6" id="KW-1185">Reference proteome</keyword>
<organism evidence="5 6">
    <name type="scientific">Acidisoma silvae</name>
    <dbReference type="NCBI Taxonomy" id="2802396"/>
    <lineage>
        <taxon>Bacteria</taxon>
        <taxon>Pseudomonadati</taxon>
        <taxon>Pseudomonadota</taxon>
        <taxon>Alphaproteobacteria</taxon>
        <taxon>Acetobacterales</taxon>
        <taxon>Acidocellaceae</taxon>
        <taxon>Acidisoma</taxon>
    </lineage>
</organism>
<dbReference type="Gene3D" id="3.40.50.2300">
    <property type="match status" value="2"/>
</dbReference>
<dbReference type="CDD" id="cd06273">
    <property type="entry name" value="PBP1_LacI-like"/>
    <property type="match status" value="1"/>
</dbReference>
<reference evidence="5" key="1">
    <citation type="journal article" date="2021" name="Microorganisms">
        <title>Acidisoma silvae sp. nov. and Acidisomacellulosilytica sp. nov., Two Acidophilic Bacteria Isolated from Decaying Wood, Hydrolyzing Cellulose and Producing Poly-3-hydroxybutyrate.</title>
        <authorList>
            <person name="Mieszkin S."/>
            <person name="Pouder E."/>
            <person name="Uroz S."/>
            <person name="Simon-Colin C."/>
            <person name="Alain K."/>
        </authorList>
    </citation>
    <scope>NUCLEOTIDE SEQUENCE</scope>
    <source>
        <strain evidence="5">HW T2.11</strain>
    </source>
</reference>
<evidence type="ECO:0000259" key="4">
    <source>
        <dbReference type="PROSITE" id="PS50932"/>
    </source>
</evidence>
<dbReference type="Proteomes" id="UP000708298">
    <property type="component" value="Unassembled WGS sequence"/>
</dbReference>
<keyword evidence="3" id="KW-0804">Transcription</keyword>
<dbReference type="InterPro" id="IPR046335">
    <property type="entry name" value="LacI/GalR-like_sensor"/>
</dbReference>
<dbReference type="InterPro" id="IPR010982">
    <property type="entry name" value="Lambda_DNA-bd_dom_sf"/>
</dbReference>
<evidence type="ECO:0000256" key="1">
    <source>
        <dbReference type="ARBA" id="ARBA00023015"/>
    </source>
</evidence>
<dbReference type="SUPFAM" id="SSF47413">
    <property type="entry name" value="lambda repressor-like DNA-binding domains"/>
    <property type="match status" value="1"/>
</dbReference>
<dbReference type="PANTHER" id="PTHR30146">
    <property type="entry name" value="LACI-RELATED TRANSCRIPTIONAL REPRESSOR"/>
    <property type="match status" value="1"/>
</dbReference>
<dbReference type="Pfam" id="PF13377">
    <property type="entry name" value="Peripla_BP_3"/>
    <property type="match status" value="1"/>
</dbReference>
<dbReference type="PROSITE" id="PS50932">
    <property type="entry name" value="HTH_LACI_2"/>
    <property type="match status" value="1"/>
</dbReference>
<dbReference type="EMBL" id="JAESVB010000022">
    <property type="protein sequence ID" value="MCB8878033.1"/>
    <property type="molecule type" value="Genomic_DNA"/>
</dbReference>
<feature type="domain" description="HTH lacI-type" evidence="4">
    <location>
        <begin position="11"/>
        <end position="65"/>
    </location>
</feature>
<dbReference type="CDD" id="cd01392">
    <property type="entry name" value="HTH_LacI"/>
    <property type="match status" value="1"/>
</dbReference>
<dbReference type="SUPFAM" id="SSF53822">
    <property type="entry name" value="Periplasmic binding protein-like I"/>
    <property type="match status" value="1"/>
</dbReference>
<dbReference type="Pfam" id="PF00356">
    <property type="entry name" value="LacI"/>
    <property type="match status" value="1"/>
</dbReference>
<keyword evidence="2" id="KW-0238">DNA-binding</keyword>